<dbReference type="CDD" id="cd03784">
    <property type="entry name" value="GT1_Gtf-like"/>
    <property type="match status" value="1"/>
</dbReference>
<feature type="chain" id="PRO_5042663116" description="UDP-glucuronosyltransferase" evidence="5">
    <location>
        <begin position="17"/>
        <end position="499"/>
    </location>
</feature>
<evidence type="ECO:0000256" key="5">
    <source>
        <dbReference type="RuleBase" id="RU362059"/>
    </source>
</evidence>
<comment type="similarity">
    <text evidence="1 4">Belongs to the UDP-glycosyltransferase family.</text>
</comment>
<dbReference type="Gene3D" id="3.40.50.2000">
    <property type="entry name" value="Glycogen Phosphorylase B"/>
    <property type="match status" value="1"/>
</dbReference>
<evidence type="ECO:0000313" key="6">
    <source>
        <dbReference type="EMBL" id="KAK5643188.1"/>
    </source>
</evidence>
<dbReference type="InterPro" id="IPR035595">
    <property type="entry name" value="UDP_glycos_trans_CS"/>
</dbReference>
<dbReference type="FunFam" id="3.40.50.2000:FF:000050">
    <property type="entry name" value="UDP-glucuronosyltransferase"/>
    <property type="match status" value="1"/>
</dbReference>
<dbReference type="PROSITE" id="PS00375">
    <property type="entry name" value="UDPGT"/>
    <property type="match status" value="1"/>
</dbReference>
<dbReference type="PANTHER" id="PTHR48043:SF114">
    <property type="entry name" value="IP04436P-RELATED"/>
    <property type="match status" value="1"/>
</dbReference>
<keyword evidence="7" id="KW-1185">Reference proteome</keyword>
<dbReference type="Proteomes" id="UP001329430">
    <property type="component" value="Chromosome 5"/>
</dbReference>
<name>A0AAN7VDA2_9COLE</name>
<keyword evidence="3 4" id="KW-0808">Transferase</keyword>
<evidence type="ECO:0000256" key="4">
    <source>
        <dbReference type="RuleBase" id="RU003718"/>
    </source>
</evidence>
<dbReference type="InterPro" id="IPR050271">
    <property type="entry name" value="UDP-glycosyltransferase"/>
</dbReference>
<dbReference type="Pfam" id="PF00201">
    <property type="entry name" value="UDPGT"/>
    <property type="match status" value="1"/>
</dbReference>
<organism evidence="6 7">
    <name type="scientific">Pyrocoelia pectoralis</name>
    <dbReference type="NCBI Taxonomy" id="417401"/>
    <lineage>
        <taxon>Eukaryota</taxon>
        <taxon>Metazoa</taxon>
        <taxon>Ecdysozoa</taxon>
        <taxon>Arthropoda</taxon>
        <taxon>Hexapoda</taxon>
        <taxon>Insecta</taxon>
        <taxon>Pterygota</taxon>
        <taxon>Neoptera</taxon>
        <taxon>Endopterygota</taxon>
        <taxon>Coleoptera</taxon>
        <taxon>Polyphaga</taxon>
        <taxon>Elateriformia</taxon>
        <taxon>Elateroidea</taxon>
        <taxon>Lampyridae</taxon>
        <taxon>Lampyrinae</taxon>
        <taxon>Pyrocoelia</taxon>
    </lineage>
</organism>
<keyword evidence="5" id="KW-0472">Membrane</keyword>
<keyword evidence="2 4" id="KW-0328">Glycosyltransferase</keyword>
<dbReference type="InterPro" id="IPR002213">
    <property type="entry name" value="UDP_glucos_trans"/>
</dbReference>
<dbReference type="AlphaFoldDB" id="A0AAN7VDA2"/>
<evidence type="ECO:0000256" key="3">
    <source>
        <dbReference type="ARBA" id="ARBA00022679"/>
    </source>
</evidence>
<dbReference type="PANTHER" id="PTHR48043">
    <property type="entry name" value="EG:EG0003.4 PROTEIN-RELATED"/>
    <property type="match status" value="1"/>
</dbReference>
<accession>A0AAN7VDA2</accession>
<keyword evidence="5" id="KW-0812">Transmembrane</keyword>
<keyword evidence="5" id="KW-0732">Signal</keyword>
<evidence type="ECO:0000313" key="7">
    <source>
        <dbReference type="Proteomes" id="UP001329430"/>
    </source>
</evidence>
<evidence type="ECO:0000256" key="2">
    <source>
        <dbReference type="ARBA" id="ARBA00022676"/>
    </source>
</evidence>
<dbReference type="SUPFAM" id="SSF53756">
    <property type="entry name" value="UDP-Glycosyltransferase/glycogen phosphorylase"/>
    <property type="match status" value="1"/>
</dbReference>
<dbReference type="EC" id="2.4.1.17" evidence="5"/>
<feature type="signal peptide" evidence="5">
    <location>
        <begin position="1"/>
        <end position="16"/>
    </location>
</feature>
<comment type="catalytic activity">
    <reaction evidence="5">
        <text>glucuronate acceptor + UDP-alpha-D-glucuronate = acceptor beta-D-glucuronoside + UDP + H(+)</text>
        <dbReference type="Rhea" id="RHEA:21032"/>
        <dbReference type="ChEBI" id="CHEBI:15378"/>
        <dbReference type="ChEBI" id="CHEBI:58052"/>
        <dbReference type="ChEBI" id="CHEBI:58223"/>
        <dbReference type="ChEBI" id="CHEBI:132367"/>
        <dbReference type="ChEBI" id="CHEBI:132368"/>
        <dbReference type="EC" id="2.4.1.17"/>
    </reaction>
</comment>
<protein>
    <recommendedName>
        <fullName evidence="5">UDP-glucuronosyltransferase</fullName>
        <ecNumber evidence="5">2.4.1.17</ecNumber>
    </recommendedName>
</protein>
<dbReference type="EMBL" id="JAVRBK010000005">
    <property type="protein sequence ID" value="KAK5643188.1"/>
    <property type="molecule type" value="Genomic_DNA"/>
</dbReference>
<dbReference type="GO" id="GO:0015020">
    <property type="term" value="F:glucuronosyltransferase activity"/>
    <property type="evidence" value="ECO:0007669"/>
    <property type="project" value="UniProtKB-EC"/>
</dbReference>
<comment type="caution">
    <text evidence="6">The sequence shown here is derived from an EMBL/GenBank/DDBJ whole genome shotgun (WGS) entry which is preliminary data.</text>
</comment>
<keyword evidence="5" id="KW-1133">Transmembrane helix</keyword>
<reference evidence="6 7" key="1">
    <citation type="journal article" date="2024" name="Insects">
        <title>An Improved Chromosome-Level Genome Assembly of the Firefly Pyrocoelia pectoralis.</title>
        <authorList>
            <person name="Fu X."/>
            <person name="Meyer-Rochow V.B."/>
            <person name="Ballantyne L."/>
            <person name="Zhu X."/>
        </authorList>
    </citation>
    <scope>NUCLEOTIDE SEQUENCE [LARGE SCALE GENOMIC DNA]</scope>
    <source>
        <strain evidence="6">XCY_ONT2</strain>
    </source>
</reference>
<comment type="subcellular location">
    <subcellularLocation>
        <location evidence="5">Membrane</location>
        <topology evidence="5">Single-pass membrane protein</topology>
    </subcellularLocation>
</comment>
<feature type="transmembrane region" description="Helical" evidence="5">
    <location>
        <begin position="471"/>
        <end position="495"/>
    </location>
</feature>
<dbReference type="GO" id="GO:0016020">
    <property type="term" value="C:membrane"/>
    <property type="evidence" value="ECO:0007669"/>
    <property type="project" value="UniProtKB-SubCell"/>
</dbReference>
<gene>
    <name evidence="6" type="ORF">RI129_007033</name>
</gene>
<proteinExistence type="inferred from homology"/>
<evidence type="ECO:0000256" key="1">
    <source>
        <dbReference type="ARBA" id="ARBA00009995"/>
    </source>
</evidence>
<sequence>MKILLILSILVTLGSAEQTYNILGIFPHNLVSHQMMFDPIMKKLANKGHTVTVISYFPQEKPMKNYRDITLEDSSVELLNSIPLPSSNESSFNLYYEFYYMLELGQHFCEVGVKSATIRELLNSDERFDLVVTELFTNNCLFAFAHKFNAPVVGITSTFLHWDYNKIGNPSNPAYISDNLLTMGEHKTFMERLETTLLNLLHQTFYDYYINFKNQKVSAEVFGRDLPLLSDISQNISLILTNSHLSITPSISLVPGLIEIGGIHVGDVKKLPEDIEKWINQSDHGVIYFSMGSLIRVDTFPEEKREMFTNAFRRLPQRVLWKWENDTMPEKPENVMIQKWMPQLDVLCHPNVKVFITHGGMFGVTEAVYCGVPMVIIPLFSDQTTNALTVENNGGGVHLPYENLSEESIYDALISVLDPKFNKKAKALSDRFKDRPMPLLETAIYWIEYVARQGGAPHLKTAAIGMPFYKYLLLDVIAFLLLIVLSIIFVVYYLANPKL</sequence>